<evidence type="ECO:0000313" key="2">
    <source>
        <dbReference type="Proteomes" id="UP001596550"/>
    </source>
</evidence>
<organism evidence="1 2">
    <name type="scientific">Chryseobacterium zhengzhouense</name>
    <dbReference type="NCBI Taxonomy" id="1636086"/>
    <lineage>
        <taxon>Bacteria</taxon>
        <taxon>Pseudomonadati</taxon>
        <taxon>Bacteroidota</taxon>
        <taxon>Flavobacteriia</taxon>
        <taxon>Flavobacteriales</taxon>
        <taxon>Weeksellaceae</taxon>
        <taxon>Chryseobacterium group</taxon>
        <taxon>Chryseobacterium</taxon>
    </lineage>
</organism>
<dbReference type="Proteomes" id="UP001596550">
    <property type="component" value="Unassembled WGS sequence"/>
</dbReference>
<gene>
    <name evidence="1" type="ORF">ACFQO9_17245</name>
</gene>
<sequence>MKYFTLTQNTNEDIIGKYPQVKDLKINFHEARASQWAKITQWKTNEDVPDLNNFILQTKSKFTDCLSSGFVVENHGLFLSQRCKEIFEKFKINGNFYDAIVWGLDEKRSYDFLWYESGAKSKIDCKKSLFVEYLDAKELYGEVVPIDDFEDYKVKFRKIYMEKEGWSIVPKLLKFKEYFDLTPVFGVGVICNENVKNAIEENKLTGFDIRPLNVEIAFE</sequence>
<reference evidence="2" key="1">
    <citation type="journal article" date="2019" name="Int. J. Syst. Evol. Microbiol.">
        <title>The Global Catalogue of Microorganisms (GCM) 10K type strain sequencing project: providing services to taxonomists for standard genome sequencing and annotation.</title>
        <authorList>
            <consortium name="The Broad Institute Genomics Platform"/>
            <consortium name="The Broad Institute Genome Sequencing Center for Infectious Disease"/>
            <person name="Wu L."/>
            <person name="Ma J."/>
        </authorList>
    </citation>
    <scope>NUCLEOTIDE SEQUENCE [LARGE SCALE GENOMIC DNA]</scope>
    <source>
        <strain evidence="2">CCUG 54781</strain>
    </source>
</reference>
<protein>
    <submittedName>
        <fullName evidence="1">Uncharacterized protein</fullName>
    </submittedName>
</protein>
<dbReference type="EMBL" id="JBHTCR010000010">
    <property type="protein sequence ID" value="MFC7348467.1"/>
    <property type="molecule type" value="Genomic_DNA"/>
</dbReference>
<proteinExistence type="predicted"/>
<evidence type="ECO:0000313" key="1">
    <source>
        <dbReference type="EMBL" id="MFC7348467.1"/>
    </source>
</evidence>
<name>A0ABW2M4T1_9FLAO</name>
<dbReference type="RefSeq" id="WP_378182225.1">
    <property type="nucleotide sequence ID" value="NZ_JBHTCR010000010.1"/>
</dbReference>
<accession>A0ABW2M4T1</accession>
<comment type="caution">
    <text evidence="1">The sequence shown here is derived from an EMBL/GenBank/DDBJ whole genome shotgun (WGS) entry which is preliminary data.</text>
</comment>
<keyword evidence="2" id="KW-1185">Reference proteome</keyword>